<dbReference type="PANTHER" id="PTHR48473:SF1">
    <property type="entry name" value="TIR DOMAIN-CONTAINING PROTEIN"/>
    <property type="match status" value="1"/>
</dbReference>
<dbReference type="InterPro" id="IPR001932">
    <property type="entry name" value="PPM-type_phosphatase-like_dom"/>
</dbReference>
<evidence type="ECO:0000259" key="2">
    <source>
        <dbReference type="PROSITE" id="PS51746"/>
    </source>
</evidence>
<dbReference type="AlphaFoldDB" id="A0A498JWF7"/>
<protein>
    <recommendedName>
        <fullName evidence="2">PPM-type phosphatase domain-containing protein</fullName>
    </recommendedName>
</protein>
<proteinExistence type="predicted"/>
<evidence type="ECO:0000313" key="3">
    <source>
        <dbReference type="EMBL" id="RXH97822.1"/>
    </source>
</evidence>
<name>A0A498JWF7_MALDO</name>
<dbReference type="SUPFAM" id="SSF81606">
    <property type="entry name" value="PP2C-like"/>
    <property type="match status" value="1"/>
</dbReference>
<comment type="caution">
    <text evidence="3">The sequence shown here is derived from an EMBL/GenBank/DDBJ whole genome shotgun (WGS) entry which is preliminary data.</text>
</comment>
<dbReference type="EMBL" id="RDQH01000331">
    <property type="protein sequence ID" value="RXH97822.1"/>
    <property type="molecule type" value="Genomic_DNA"/>
</dbReference>
<dbReference type="PANTHER" id="PTHR48473">
    <property type="entry name" value="TIR DOMAIN-CONTAINING PROTEIN"/>
    <property type="match status" value="1"/>
</dbReference>
<keyword evidence="4" id="KW-1185">Reference proteome</keyword>
<feature type="compositionally biased region" description="Polar residues" evidence="1">
    <location>
        <begin position="202"/>
        <end position="217"/>
    </location>
</feature>
<organism evidence="3 4">
    <name type="scientific">Malus domestica</name>
    <name type="common">Apple</name>
    <name type="synonym">Pyrus malus</name>
    <dbReference type="NCBI Taxonomy" id="3750"/>
    <lineage>
        <taxon>Eukaryota</taxon>
        <taxon>Viridiplantae</taxon>
        <taxon>Streptophyta</taxon>
        <taxon>Embryophyta</taxon>
        <taxon>Tracheophyta</taxon>
        <taxon>Spermatophyta</taxon>
        <taxon>Magnoliopsida</taxon>
        <taxon>eudicotyledons</taxon>
        <taxon>Gunneridae</taxon>
        <taxon>Pentapetalae</taxon>
        <taxon>rosids</taxon>
        <taxon>fabids</taxon>
        <taxon>Rosales</taxon>
        <taxon>Rosaceae</taxon>
        <taxon>Amygdaloideae</taxon>
        <taxon>Maleae</taxon>
        <taxon>Malus</taxon>
    </lineage>
</organism>
<evidence type="ECO:0000313" key="4">
    <source>
        <dbReference type="Proteomes" id="UP000290289"/>
    </source>
</evidence>
<dbReference type="Proteomes" id="UP000290289">
    <property type="component" value="Chromosome 5"/>
</dbReference>
<dbReference type="InterPro" id="IPR036457">
    <property type="entry name" value="PPM-type-like_dom_sf"/>
</dbReference>
<gene>
    <name evidence="3" type="ORF">DVH24_010147</name>
</gene>
<dbReference type="Pfam" id="PF00481">
    <property type="entry name" value="PP2C"/>
    <property type="match status" value="1"/>
</dbReference>
<feature type="domain" description="PPM-type phosphatase" evidence="2">
    <location>
        <begin position="1"/>
        <end position="180"/>
    </location>
</feature>
<dbReference type="PROSITE" id="PS51746">
    <property type="entry name" value="PPM_2"/>
    <property type="match status" value="1"/>
</dbReference>
<sequence>IFNGPGGRYAASIIREHIFNFIVEDPYFTFTIKKASREAFKKGGHAFADIGTPNSSSITSALSVLVLGRKMLIANVGDCLVVMGRRDKEVVLISEDLESSKGSSGPLPAPPKVQEIFLSKEDEFLILAWNDYNICHPHLFTHARKELMVNNDPGRCAREIVRKALYWEWGTNMKDGVVCFSPNPLPPLLPLFEILNSQSQNTKSQNHSNVDFSGSTHQHVRDDLQGQKEKSGIQEVVVLLSTPPYRPFGDVMDFSSLIGGISQCVFAKVQHAYIIGHAENPIKVLLLPAFIIICSIIFQN</sequence>
<accession>A0A498JWF7</accession>
<reference evidence="3 4" key="1">
    <citation type="submission" date="2018-10" db="EMBL/GenBank/DDBJ databases">
        <title>A high-quality apple genome assembly.</title>
        <authorList>
            <person name="Hu J."/>
        </authorList>
    </citation>
    <scope>NUCLEOTIDE SEQUENCE [LARGE SCALE GENOMIC DNA]</scope>
    <source>
        <strain evidence="4">cv. HFTH1</strain>
        <tissue evidence="3">Young leaf</tissue>
    </source>
</reference>
<dbReference type="Gene3D" id="3.60.40.10">
    <property type="entry name" value="PPM-type phosphatase domain"/>
    <property type="match status" value="1"/>
</dbReference>
<feature type="non-terminal residue" evidence="3">
    <location>
        <position position="1"/>
    </location>
</feature>
<evidence type="ECO:0000256" key="1">
    <source>
        <dbReference type="SAM" id="MobiDB-lite"/>
    </source>
</evidence>
<feature type="region of interest" description="Disordered" evidence="1">
    <location>
        <begin position="202"/>
        <end position="227"/>
    </location>
</feature>